<evidence type="ECO:0000313" key="6">
    <source>
        <dbReference type="EMBL" id="VUC36533.1"/>
    </source>
</evidence>
<gene>
    <name evidence="6" type="ORF">CLO192961_LOCUS447283</name>
</gene>
<evidence type="ECO:0000256" key="4">
    <source>
        <dbReference type="ARBA" id="ARBA00022801"/>
    </source>
</evidence>
<dbReference type="EMBL" id="CABFNS010000930">
    <property type="protein sequence ID" value="VUC36533.1"/>
    <property type="molecule type" value="Genomic_DNA"/>
</dbReference>
<comment type="catalytic activity">
    <reaction evidence="1">
        <text>a monocarboxylic acid amide + H2O = a monocarboxylate + NH4(+)</text>
        <dbReference type="Rhea" id="RHEA:12020"/>
        <dbReference type="ChEBI" id="CHEBI:15377"/>
        <dbReference type="ChEBI" id="CHEBI:28938"/>
        <dbReference type="ChEBI" id="CHEBI:35757"/>
        <dbReference type="ChEBI" id="CHEBI:83628"/>
        <dbReference type="EC" id="3.5.1.4"/>
    </reaction>
</comment>
<organism evidence="6 7">
    <name type="scientific">Bionectria ochroleuca</name>
    <name type="common">Gliocladium roseum</name>
    <dbReference type="NCBI Taxonomy" id="29856"/>
    <lineage>
        <taxon>Eukaryota</taxon>
        <taxon>Fungi</taxon>
        <taxon>Dikarya</taxon>
        <taxon>Ascomycota</taxon>
        <taxon>Pezizomycotina</taxon>
        <taxon>Sordariomycetes</taxon>
        <taxon>Hypocreomycetidae</taxon>
        <taxon>Hypocreales</taxon>
        <taxon>Bionectriaceae</taxon>
        <taxon>Clonostachys</taxon>
    </lineage>
</organism>
<name>A0ABY6UYY7_BIOOC</name>
<evidence type="ECO:0000256" key="1">
    <source>
        <dbReference type="ARBA" id="ARBA00001311"/>
    </source>
</evidence>
<reference evidence="6 7" key="1">
    <citation type="submission" date="2019-06" db="EMBL/GenBank/DDBJ databases">
        <authorList>
            <person name="Broberg M."/>
        </authorList>
    </citation>
    <scope>NUCLEOTIDE SEQUENCE [LARGE SCALE GENOMIC DNA]</scope>
</reference>
<comment type="caution">
    <text evidence="6">The sequence shown here is derived from an EMBL/GenBank/DDBJ whole genome shotgun (WGS) entry which is preliminary data.</text>
</comment>
<proteinExistence type="inferred from homology"/>
<dbReference type="InterPro" id="IPR036928">
    <property type="entry name" value="AS_sf"/>
</dbReference>
<keyword evidence="4" id="KW-0378">Hydrolase</keyword>
<sequence length="542" mass="59533">MSSTNQQSSWETKAQIARDILEKSIPKQWLIDPKVIQATNTRNVTIAVEKCGLLTDDEIEMTNTTIDGLLEKYRGGIWTAEAVVAAYIKRATIGHQLLNFATEFLAESAINTARNLDKHFRETGTLVGPLHGVPVSVKEHIGIGGARCNASFVSKIDSVIEEDALIVKLLKAAGAVIHVRTNQPQSIMHLDCNNNITGMTLNPLDERLSPGGSSGGEGAAIGFRCSVLGVGTDIGGSIRAPAAFCNAYGFKPTALRNPSFGLVGAMGGQEGIRGCVGPLARNLDDLMTFEKVIWDQEPWEVDTVLVPLPWREAKVSPGTLTVGIMFDDGLVRPHPPVIRALVEAEKKLKASGIETVLWEPHNHPEGWEILRQLYFPDGGERVRAIFNESGEPVMPLTEYALTRGSKEPLTIHQTWDLNMRREKLRREYHALMRERGVDVILCPSYAGVGALQGTPTYWLYTAIWNALDQPAVSFPSNVVADKDLDKADAAYEPRSDEDKKEWEAYDPELFHGIPVSVQLVGKHHRDEELLEAAKIIEGALLS</sequence>
<dbReference type="Gene3D" id="3.90.1300.10">
    <property type="entry name" value="Amidase signature (AS) domain"/>
    <property type="match status" value="1"/>
</dbReference>
<accession>A0ABY6UYY7</accession>
<comment type="similarity">
    <text evidence="2">Belongs to the amidase family.</text>
</comment>
<evidence type="ECO:0000256" key="3">
    <source>
        <dbReference type="ARBA" id="ARBA00012922"/>
    </source>
</evidence>
<dbReference type="PANTHER" id="PTHR46072">
    <property type="entry name" value="AMIDASE-RELATED-RELATED"/>
    <property type="match status" value="1"/>
</dbReference>
<dbReference type="PANTHER" id="PTHR46072:SF4">
    <property type="entry name" value="AMIDASE C550.07-RELATED"/>
    <property type="match status" value="1"/>
</dbReference>
<evidence type="ECO:0000259" key="5">
    <source>
        <dbReference type="Pfam" id="PF01425"/>
    </source>
</evidence>
<dbReference type="SUPFAM" id="SSF75304">
    <property type="entry name" value="Amidase signature (AS) enzymes"/>
    <property type="match status" value="1"/>
</dbReference>
<dbReference type="Pfam" id="PF01425">
    <property type="entry name" value="Amidase"/>
    <property type="match status" value="1"/>
</dbReference>
<dbReference type="InterPro" id="IPR023631">
    <property type="entry name" value="Amidase_dom"/>
</dbReference>
<dbReference type="Proteomes" id="UP000766486">
    <property type="component" value="Unassembled WGS sequence"/>
</dbReference>
<dbReference type="PROSITE" id="PS00571">
    <property type="entry name" value="AMIDASES"/>
    <property type="match status" value="1"/>
</dbReference>
<protein>
    <recommendedName>
        <fullName evidence="3">amidase</fullName>
        <ecNumber evidence="3">3.5.1.4</ecNumber>
    </recommendedName>
</protein>
<evidence type="ECO:0000313" key="7">
    <source>
        <dbReference type="Proteomes" id="UP000766486"/>
    </source>
</evidence>
<dbReference type="InterPro" id="IPR020556">
    <property type="entry name" value="Amidase_CS"/>
</dbReference>
<feature type="domain" description="Amidase" evidence="5">
    <location>
        <begin position="83"/>
        <end position="530"/>
    </location>
</feature>
<evidence type="ECO:0000256" key="2">
    <source>
        <dbReference type="ARBA" id="ARBA00009199"/>
    </source>
</evidence>
<keyword evidence="7" id="KW-1185">Reference proteome</keyword>
<dbReference type="EC" id="3.5.1.4" evidence="3"/>
<dbReference type="PIRSF" id="PIRSF001221">
    <property type="entry name" value="Amidase_fungi"/>
    <property type="match status" value="1"/>
</dbReference>